<protein>
    <submittedName>
        <fullName evidence="2">Immunoglobulin-binding regulator (Modular protein)</fullName>
    </submittedName>
</protein>
<sequence>MTSPTRSRKRRARRRAGGGCARCCSRTITGARACRSRKRRGRWIGSSPSSPSTWTFERTSIMAGKKTKAATQGQAPEAASVGGIDALLDQLQAALAAATNDPVDVRVQRYNALVAMAAQHVALPHPALAMQLVPVDSVQGNDYNPNKVAPPEMRLLQLSIAKDGITMPVVVADEPGGSGHVVVDGFHRTTVVKTVKSVRDSLGGYMPVVKLNKSIEDRITSTVRHNMARGTHQVELAAKLVTALKKHNWTNERIGRELGMDPDEVLRLKQITGLAEAFADQEFSRAWQ</sequence>
<dbReference type="EMBL" id="CABQ01000322">
    <property type="protein sequence ID" value="CBI09126.1"/>
    <property type="molecule type" value="Genomic_DNA"/>
</dbReference>
<feature type="domain" description="ParB-like N-terminal" evidence="1">
    <location>
        <begin position="131"/>
        <end position="227"/>
    </location>
</feature>
<evidence type="ECO:0000259" key="1">
    <source>
        <dbReference type="SMART" id="SM00470"/>
    </source>
</evidence>
<dbReference type="SMART" id="SM00470">
    <property type="entry name" value="ParB"/>
    <property type="match status" value="1"/>
</dbReference>
<accession>E6QPF5</accession>
<dbReference type="CDD" id="cd16397">
    <property type="entry name" value="IbrB_like"/>
    <property type="match status" value="1"/>
</dbReference>
<comment type="caution">
    <text evidence="2">The sequence shown here is derived from an EMBL/GenBank/DDBJ whole genome shotgun (WGS) entry which is preliminary data.</text>
</comment>
<organism evidence="2">
    <name type="scientific">mine drainage metagenome</name>
    <dbReference type="NCBI Taxonomy" id="410659"/>
    <lineage>
        <taxon>unclassified sequences</taxon>
        <taxon>metagenomes</taxon>
        <taxon>ecological metagenomes</taxon>
    </lineage>
</organism>
<dbReference type="SUPFAM" id="SSF110849">
    <property type="entry name" value="ParB/Sulfiredoxin"/>
    <property type="match status" value="1"/>
</dbReference>
<dbReference type="InterPro" id="IPR003115">
    <property type="entry name" value="ParB_N"/>
</dbReference>
<name>E6QPF5_9ZZZZ</name>
<reference evidence="2" key="1">
    <citation type="submission" date="2009-10" db="EMBL/GenBank/DDBJ databases">
        <title>Diversity of trophic interactions inside an arsenic-rich microbial ecosystem.</title>
        <authorList>
            <person name="Bertin P.N."/>
            <person name="Heinrich-Salmeron A."/>
            <person name="Pelletier E."/>
            <person name="Goulhen-Chollet F."/>
            <person name="Arsene-Ploetze F."/>
            <person name="Gallien S."/>
            <person name="Calteau A."/>
            <person name="Vallenet D."/>
            <person name="Casiot C."/>
            <person name="Chane-Woon-Ming B."/>
            <person name="Giloteaux L."/>
            <person name="Barakat M."/>
            <person name="Bonnefoy V."/>
            <person name="Bruneel O."/>
            <person name="Chandler M."/>
            <person name="Cleiss J."/>
            <person name="Duran R."/>
            <person name="Elbaz-Poulichet F."/>
            <person name="Fonknechten N."/>
            <person name="Lauga B."/>
            <person name="Mornico D."/>
            <person name="Ortet P."/>
            <person name="Schaeffer C."/>
            <person name="Siguier P."/>
            <person name="Alexander Thil Smith A."/>
            <person name="Van Dorsselaer A."/>
            <person name="Weissenbach J."/>
            <person name="Medigue C."/>
            <person name="Le Paslier D."/>
        </authorList>
    </citation>
    <scope>NUCLEOTIDE SEQUENCE</scope>
</reference>
<dbReference type="InterPro" id="IPR036086">
    <property type="entry name" value="ParB/Sulfiredoxin_sf"/>
</dbReference>
<proteinExistence type="predicted"/>
<dbReference type="Gene3D" id="3.90.1530.10">
    <property type="entry name" value="Conserved hypothetical protein from pyrococcus furiosus pfu- 392566-001, ParB domain"/>
    <property type="match status" value="1"/>
</dbReference>
<dbReference type="AlphaFoldDB" id="E6QPF5"/>
<evidence type="ECO:0000313" key="2">
    <source>
        <dbReference type="EMBL" id="CBI09126.1"/>
    </source>
</evidence>
<gene>
    <name evidence="2" type="ORF">CARN6_2680</name>
</gene>